<dbReference type="KEGG" id="vg:80544046"/>
<dbReference type="GeneID" id="80544046"/>
<dbReference type="RefSeq" id="YP_010805186.1">
    <property type="nucleotide sequence ID" value="NC_077113.1"/>
</dbReference>
<feature type="region of interest" description="Disordered" evidence="1">
    <location>
        <begin position="399"/>
        <end position="427"/>
    </location>
</feature>
<evidence type="ECO:0008006" key="4">
    <source>
        <dbReference type="Google" id="ProtNLM"/>
    </source>
</evidence>
<evidence type="ECO:0000256" key="1">
    <source>
        <dbReference type="SAM" id="MobiDB-lite"/>
    </source>
</evidence>
<dbReference type="EMBL" id="MW826497">
    <property type="protein sequence ID" value="QXV86528.1"/>
    <property type="molecule type" value="Genomic_RNA"/>
</dbReference>
<dbReference type="Proteomes" id="UP001157370">
    <property type="component" value="Segment"/>
</dbReference>
<evidence type="ECO:0000313" key="3">
    <source>
        <dbReference type="Proteomes" id="UP001157370"/>
    </source>
</evidence>
<protein>
    <recommendedName>
        <fullName evidence="4">Nucleoprotein</fullName>
    </recommendedName>
</protein>
<sequence>MTTPRPHYETFNTKFRLLTIARDAKEKNKRSTPLSDDLNSINNLNQPQVRLLPKVAFSIFSCHTDVLDDLAMAKCLLLLATTEGELSPLLAGHVWVNTHLYLFPGTKTDVIQMLKRYDYEVYEDQDIFDWVDNSGAFDDVDIRDHEELTQLTRDHVLALIGMYECFMGRHLTTANYAVWIARRMIAFASALGCDQKNTAYEYLQPSQVFCSGAYVFLASKKPLRTIFFKDVQGSKNNPAHIQVANTMRTALVYLQGSEMAMFILIYKYILCENPILLAWNELAKHTDKLIAAYDKWIKLGQMAPYCKLFCAEAEVEEFNRRNLSIFCDIAVAIAKNEGTTSLQNYRGTMDNDQTSPIIKQALTIVNLYGGAQTYVTNAMDHGLLIEENNEELRRQLHRGGLITDPPPSGQSTSDPIQFPSHPFIVDS</sequence>
<accession>A0AAX1PEX4</accession>
<proteinExistence type="predicted"/>
<evidence type="ECO:0000313" key="2">
    <source>
        <dbReference type="EMBL" id="QXV86528.1"/>
    </source>
</evidence>
<keyword evidence="3" id="KW-1185">Reference proteome</keyword>
<name>A0AAX1PEX4_9MONO</name>
<organism evidence="2 3">
    <name type="scientific">Arlivirus sp. virus</name>
    <dbReference type="NCBI Taxonomy" id="2809160"/>
    <lineage>
        <taxon>Viruses</taxon>
        <taxon>Riboviria</taxon>
        <taxon>Orthornavirae</taxon>
        <taxon>Negarnaviricota</taxon>
        <taxon>Haploviricotina</taxon>
        <taxon>Monjiviricetes</taxon>
        <taxon>Mononegavirales</taxon>
        <taxon>Lispiviridae</taxon>
        <taxon>Avesvirus</taxon>
        <taxon>Avesvirus sinense</taxon>
    </lineage>
</organism>
<reference evidence="2 3" key="1">
    <citation type="submission" date="2021-02" db="EMBL/GenBank/DDBJ databases">
        <title>RNA virus diversity of birds and small mammals from Qiang-Tibet plateau of China.</title>
        <authorList>
            <person name="Zhu W."/>
            <person name="Yang J."/>
            <person name="Huang Y."/>
            <person name="Lu S."/>
            <person name="Xu J."/>
        </authorList>
    </citation>
    <scope>NUCLEOTIDE SEQUENCE [LARGE SCALE GENOMIC DNA]</scope>
    <source>
        <strain evidence="2">YSN1024</strain>
    </source>
</reference>